<protein>
    <submittedName>
        <fullName evidence="1">Uncharacterized protein</fullName>
    </submittedName>
</protein>
<reference evidence="1 2" key="1">
    <citation type="journal article" date="2022" name="bioRxiv">
        <title>The genome of the oomycete Peronosclerospora sorghi, a cosmopolitan pathogen of maize and sorghum, is inflated with dispersed pseudogenes.</title>
        <authorList>
            <person name="Fletcher K."/>
            <person name="Martin F."/>
            <person name="Isakeit T."/>
            <person name="Cavanaugh K."/>
            <person name="Magill C."/>
            <person name="Michelmore R."/>
        </authorList>
    </citation>
    <scope>NUCLEOTIDE SEQUENCE [LARGE SCALE GENOMIC DNA]</scope>
    <source>
        <strain evidence="1">P6</strain>
    </source>
</reference>
<dbReference type="EMBL" id="CM047587">
    <property type="protein sequence ID" value="KAI9907638.1"/>
    <property type="molecule type" value="Genomic_DNA"/>
</dbReference>
<evidence type="ECO:0000313" key="1">
    <source>
        <dbReference type="EMBL" id="KAI9907638.1"/>
    </source>
</evidence>
<gene>
    <name evidence="1" type="ORF">PsorP6_004793</name>
</gene>
<proteinExistence type="predicted"/>
<name>A0ACC0VPH7_9STRA</name>
<organism evidence="1 2">
    <name type="scientific">Peronosclerospora sorghi</name>
    <dbReference type="NCBI Taxonomy" id="230839"/>
    <lineage>
        <taxon>Eukaryota</taxon>
        <taxon>Sar</taxon>
        <taxon>Stramenopiles</taxon>
        <taxon>Oomycota</taxon>
        <taxon>Peronosporomycetes</taxon>
        <taxon>Peronosporales</taxon>
        <taxon>Peronosporaceae</taxon>
        <taxon>Peronosclerospora</taxon>
    </lineage>
</organism>
<dbReference type="Proteomes" id="UP001163321">
    <property type="component" value="Chromosome 8"/>
</dbReference>
<comment type="caution">
    <text evidence="1">The sequence shown here is derived from an EMBL/GenBank/DDBJ whole genome shotgun (WGS) entry which is preliminary data.</text>
</comment>
<accession>A0ACC0VPH7</accession>
<sequence>MRSESQQQQNKARIKHLKGNPPSTKNPEELSRVLINVMRDAMQQRPRLKPGLGLTQQLFLGIYIQPKGRRTLQVSAERKRP</sequence>
<evidence type="ECO:0000313" key="2">
    <source>
        <dbReference type="Proteomes" id="UP001163321"/>
    </source>
</evidence>
<keyword evidence="2" id="KW-1185">Reference proteome</keyword>